<protein>
    <recommendedName>
        <fullName evidence="4">Transmembrane protein 70, mitochondrial</fullName>
    </recommendedName>
</protein>
<reference evidence="3" key="1">
    <citation type="journal article" date="2016" name="Nature">
        <title>The genome of the seagrass Zostera marina reveals angiosperm adaptation to the sea.</title>
        <authorList>
            <person name="Olsen J.L."/>
            <person name="Rouze P."/>
            <person name="Verhelst B."/>
            <person name="Lin Y.-C."/>
            <person name="Bayer T."/>
            <person name="Collen J."/>
            <person name="Dattolo E."/>
            <person name="De Paoli E."/>
            <person name="Dittami S."/>
            <person name="Maumus F."/>
            <person name="Michel G."/>
            <person name="Kersting A."/>
            <person name="Lauritano C."/>
            <person name="Lohaus R."/>
            <person name="Toepel M."/>
            <person name="Tonon T."/>
            <person name="Vanneste K."/>
            <person name="Amirebrahimi M."/>
            <person name="Brakel J."/>
            <person name="Bostroem C."/>
            <person name="Chovatia M."/>
            <person name="Grimwood J."/>
            <person name="Jenkins J.W."/>
            <person name="Jueterbock A."/>
            <person name="Mraz A."/>
            <person name="Stam W.T."/>
            <person name="Tice H."/>
            <person name="Bornberg-Bauer E."/>
            <person name="Green P.J."/>
            <person name="Pearson G.A."/>
            <person name="Procaccini G."/>
            <person name="Duarte C.M."/>
            <person name="Schmutz J."/>
            <person name="Reusch T.B.H."/>
            <person name="Van de Peer Y."/>
        </authorList>
    </citation>
    <scope>NUCLEOTIDE SEQUENCE [LARGE SCALE GENOMIC DNA]</scope>
    <source>
        <strain evidence="3">cv. Finnish</strain>
    </source>
</reference>
<keyword evidence="1" id="KW-0472">Membrane</keyword>
<dbReference type="OrthoDB" id="156886at2759"/>
<dbReference type="GO" id="GO:0033615">
    <property type="term" value="P:mitochondrial proton-transporting ATP synthase complex assembly"/>
    <property type="evidence" value="ECO:0000318"/>
    <property type="project" value="GO_Central"/>
</dbReference>
<dbReference type="PANTHER" id="PTHR13281">
    <property type="entry name" value="TRANSMEMBRANE PROTEIN 70, MITOCHONDRIAL"/>
    <property type="match status" value="1"/>
</dbReference>
<dbReference type="PANTHER" id="PTHR13281:SF0">
    <property type="entry name" value="TRANSMEMBRANE PROTEIN 70, MITOCHONDRIAL"/>
    <property type="match status" value="1"/>
</dbReference>
<feature type="transmembrane region" description="Helical" evidence="1">
    <location>
        <begin position="145"/>
        <end position="170"/>
    </location>
</feature>
<sequence length="258" mass="28881">MAAARRTLAPFHRLVIHRPSISIVSKTTKTVSDGYYGTGLQNCMFERREHYSVFAHSPFNFAKYNFTKHMVCQKSWVSQVASSNKISIGPQTPIREKDAKDTDVVYYGPISATIKKVKLLSLSTCCLSISLGPIITFMTSPDLNVIIKGAVASSVILMSATTTGALHWFVSPYIHKLKWKPGSDNCEVEMMSWMASLIPRTIKFGDIKAAETNRPYVSFEAGNTYYFIDAEHCHNKALLQKLTPEKKKNISQSAFKNL</sequence>
<name>A0A0K9PCU9_ZOSMR</name>
<accession>A0A0K9PCU9</accession>
<evidence type="ECO:0000313" key="3">
    <source>
        <dbReference type="Proteomes" id="UP000036987"/>
    </source>
</evidence>
<comment type="caution">
    <text evidence="2">The sequence shown here is derived from an EMBL/GenBank/DDBJ whole genome shotgun (WGS) entry which is preliminary data.</text>
</comment>
<dbReference type="EMBL" id="LFYR01000940">
    <property type="protein sequence ID" value="KMZ66883.1"/>
    <property type="molecule type" value="Genomic_DNA"/>
</dbReference>
<evidence type="ECO:0008006" key="4">
    <source>
        <dbReference type="Google" id="ProtNLM"/>
    </source>
</evidence>
<gene>
    <name evidence="2" type="ORF">ZOSMA_283G00060</name>
</gene>
<dbReference type="InterPro" id="IPR045325">
    <property type="entry name" value="TMEM70/TMEM186/TMEM223"/>
</dbReference>
<keyword evidence="1" id="KW-1133">Transmembrane helix</keyword>
<organism evidence="2 3">
    <name type="scientific">Zostera marina</name>
    <name type="common">Eelgrass</name>
    <dbReference type="NCBI Taxonomy" id="29655"/>
    <lineage>
        <taxon>Eukaryota</taxon>
        <taxon>Viridiplantae</taxon>
        <taxon>Streptophyta</taxon>
        <taxon>Embryophyta</taxon>
        <taxon>Tracheophyta</taxon>
        <taxon>Spermatophyta</taxon>
        <taxon>Magnoliopsida</taxon>
        <taxon>Liliopsida</taxon>
        <taxon>Zosteraceae</taxon>
        <taxon>Zostera</taxon>
    </lineage>
</organism>
<dbReference type="Proteomes" id="UP000036987">
    <property type="component" value="Unassembled WGS sequence"/>
</dbReference>
<feature type="transmembrane region" description="Helical" evidence="1">
    <location>
        <begin position="119"/>
        <end position="139"/>
    </location>
</feature>
<dbReference type="STRING" id="29655.A0A0K9PCU9"/>
<keyword evidence="1" id="KW-0812">Transmembrane</keyword>
<proteinExistence type="predicted"/>
<dbReference type="GO" id="GO:0031966">
    <property type="term" value="C:mitochondrial membrane"/>
    <property type="evidence" value="ECO:0000318"/>
    <property type="project" value="GO_Central"/>
</dbReference>
<dbReference type="AlphaFoldDB" id="A0A0K9PCU9"/>
<dbReference type="Pfam" id="PF06979">
    <property type="entry name" value="TMEM70"/>
    <property type="match status" value="1"/>
</dbReference>
<keyword evidence="3" id="KW-1185">Reference proteome</keyword>
<dbReference type="InterPro" id="IPR009724">
    <property type="entry name" value="TMEM70"/>
</dbReference>
<evidence type="ECO:0000256" key="1">
    <source>
        <dbReference type="SAM" id="Phobius"/>
    </source>
</evidence>
<evidence type="ECO:0000313" key="2">
    <source>
        <dbReference type="EMBL" id="KMZ66883.1"/>
    </source>
</evidence>
<dbReference type="OMA" id="HWFVTPY"/>